<dbReference type="GO" id="GO:0005886">
    <property type="term" value="C:plasma membrane"/>
    <property type="evidence" value="ECO:0007669"/>
    <property type="project" value="TreeGrafter"/>
</dbReference>
<feature type="region of interest" description="Disordered" evidence="1">
    <location>
        <begin position="188"/>
        <end position="228"/>
    </location>
</feature>
<sequence length="228" mass="25006">ADEKISAVQIGPLLKDVLGDDKASGTINLAAKITTLGITPEVISKNLNGTANFELSDGAIKGVNLGQMIREAYAKIKKKPTPEKTDNQTDFAQMSGSVTIRNGVVDNQDLQIKSPMLRVMGKGRVDLPKQRIDYLLNASIVETDQGQGGKDVSELKALTIPIKVSGTFAEPKFKLDLAPVLKAKAKTEIKRQKEKLKKEVDQKLKEEKARAKKKAEKKLKEKLEGLFR</sequence>
<feature type="non-terminal residue" evidence="3">
    <location>
        <position position="1"/>
    </location>
</feature>
<protein>
    <recommendedName>
        <fullName evidence="2">AsmA domain-containing protein</fullName>
    </recommendedName>
</protein>
<feature type="compositionally biased region" description="Basic and acidic residues" evidence="1">
    <location>
        <begin position="218"/>
        <end position="228"/>
    </location>
</feature>
<accession>A0A3B1ATG4</accession>
<dbReference type="PANTHER" id="PTHR30441">
    <property type="entry name" value="DUF748 DOMAIN-CONTAINING PROTEIN"/>
    <property type="match status" value="1"/>
</dbReference>
<name>A0A3B1ATG4_9ZZZZ</name>
<dbReference type="InterPro" id="IPR007844">
    <property type="entry name" value="AsmA"/>
</dbReference>
<gene>
    <name evidence="3" type="ORF">MNBD_GAMMA19-2062</name>
</gene>
<dbReference type="InterPro" id="IPR052894">
    <property type="entry name" value="AsmA-related"/>
</dbReference>
<feature type="domain" description="AsmA" evidence="2">
    <location>
        <begin position="3"/>
        <end position="110"/>
    </location>
</feature>
<reference evidence="3" key="1">
    <citation type="submission" date="2018-06" db="EMBL/GenBank/DDBJ databases">
        <authorList>
            <person name="Zhirakovskaya E."/>
        </authorList>
    </citation>
    <scope>NUCLEOTIDE SEQUENCE</scope>
</reference>
<dbReference type="PANTHER" id="PTHR30441:SF4">
    <property type="entry name" value="PROTEIN ASMA"/>
    <property type="match status" value="1"/>
</dbReference>
<dbReference type="GO" id="GO:0090313">
    <property type="term" value="P:regulation of protein targeting to membrane"/>
    <property type="evidence" value="ECO:0007669"/>
    <property type="project" value="TreeGrafter"/>
</dbReference>
<dbReference type="Pfam" id="PF05170">
    <property type="entry name" value="AsmA"/>
    <property type="match status" value="1"/>
</dbReference>
<proteinExistence type="predicted"/>
<dbReference type="AlphaFoldDB" id="A0A3B1ATG4"/>
<evidence type="ECO:0000313" key="3">
    <source>
        <dbReference type="EMBL" id="VAX03094.1"/>
    </source>
</evidence>
<dbReference type="EMBL" id="UOFV01000372">
    <property type="protein sequence ID" value="VAX03094.1"/>
    <property type="molecule type" value="Genomic_DNA"/>
</dbReference>
<evidence type="ECO:0000259" key="2">
    <source>
        <dbReference type="Pfam" id="PF05170"/>
    </source>
</evidence>
<organism evidence="3">
    <name type="scientific">hydrothermal vent metagenome</name>
    <dbReference type="NCBI Taxonomy" id="652676"/>
    <lineage>
        <taxon>unclassified sequences</taxon>
        <taxon>metagenomes</taxon>
        <taxon>ecological metagenomes</taxon>
    </lineage>
</organism>
<feature type="compositionally biased region" description="Basic and acidic residues" evidence="1">
    <location>
        <begin position="188"/>
        <end position="209"/>
    </location>
</feature>
<evidence type="ECO:0000256" key="1">
    <source>
        <dbReference type="SAM" id="MobiDB-lite"/>
    </source>
</evidence>